<evidence type="ECO:0008006" key="4">
    <source>
        <dbReference type="Google" id="ProtNLM"/>
    </source>
</evidence>
<evidence type="ECO:0000313" key="2">
    <source>
        <dbReference type="EMBL" id="KIW05904.1"/>
    </source>
</evidence>
<dbReference type="Proteomes" id="UP000053259">
    <property type="component" value="Unassembled WGS sequence"/>
</dbReference>
<keyword evidence="3" id="KW-1185">Reference proteome</keyword>
<dbReference type="GeneID" id="27311071"/>
<dbReference type="VEuPathDB" id="FungiDB:PV09_03098"/>
<reference evidence="2 3" key="1">
    <citation type="submission" date="2015-01" db="EMBL/GenBank/DDBJ databases">
        <title>The Genome Sequence of Ochroconis gallopava CBS43764.</title>
        <authorList>
            <consortium name="The Broad Institute Genomics Platform"/>
            <person name="Cuomo C."/>
            <person name="de Hoog S."/>
            <person name="Gorbushina A."/>
            <person name="Stielow B."/>
            <person name="Teixiera M."/>
            <person name="Abouelleil A."/>
            <person name="Chapman S.B."/>
            <person name="Priest M."/>
            <person name="Young S.K."/>
            <person name="Wortman J."/>
            <person name="Nusbaum C."/>
            <person name="Birren B."/>
        </authorList>
    </citation>
    <scope>NUCLEOTIDE SEQUENCE [LARGE SCALE GENOMIC DNA]</scope>
    <source>
        <strain evidence="2 3">CBS 43764</strain>
    </source>
</reference>
<dbReference type="AlphaFoldDB" id="A0A0D2B3T0"/>
<organism evidence="2 3">
    <name type="scientific">Verruconis gallopava</name>
    <dbReference type="NCBI Taxonomy" id="253628"/>
    <lineage>
        <taxon>Eukaryota</taxon>
        <taxon>Fungi</taxon>
        <taxon>Dikarya</taxon>
        <taxon>Ascomycota</taxon>
        <taxon>Pezizomycotina</taxon>
        <taxon>Dothideomycetes</taxon>
        <taxon>Pleosporomycetidae</taxon>
        <taxon>Venturiales</taxon>
        <taxon>Sympoventuriaceae</taxon>
        <taxon>Verruconis</taxon>
    </lineage>
</organism>
<proteinExistence type="predicted"/>
<protein>
    <recommendedName>
        <fullName evidence="4">FAS1 domain-containing protein</fullName>
    </recommendedName>
</protein>
<evidence type="ECO:0000256" key="1">
    <source>
        <dbReference type="SAM" id="SignalP"/>
    </source>
</evidence>
<feature type="chain" id="PRO_5002238868" description="FAS1 domain-containing protein" evidence="1">
    <location>
        <begin position="17"/>
        <end position="172"/>
    </location>
</feature>
<keyword evidence="1" id="KW-0732">Signal</keyword>
<gene>
    <name evidence="2" type="ORF">PV09_03098</name>
</gene>
<dbReference type="HOGENOM" id="CLU_1556464_0_0_1"/>
<feature type="signal peptide" evidence="1">
    <location>
        <begin position="1"/>
        <end position="16"/>
    </location>
</feature>
<dbReference type="InParanoid" id="A0A0D2B3T0"/>
<name>A0A0D2B3T0_9PEZI</name>
<accession>A0A0D2B3T0</accession>
<dbReference type="EMBL" id="KN847536">
    <property type="protein sequence ID" value="KIW05904.1"/>
    <property type="molecule type" value="Genomic_DNA"/>
</dbReference>
<evidence type="ECO:0000313" key="3">
    <source>
        <dbReference type="Proteomes" id="UP000053259"/>
    </source>
</evidence>
<dbReference type="RefSeq" id="XP_016215773.1">
    <property type="nucleotide sequence ID" value="XM_016356250.1"/>
</dbReference>
<sequence length="172" mass="16416">MKFSIILSSVAAFAAAAVDPLTVTSLNAAQSAAFFSAEQQLIQSLTNGPDFTSILLEVATETAALAAFTSAAAALTAGVPTGSAVIDAAKSLISVLPSGVASYYNSILSAELSIASSVVNDKGLATGGSAQGVATTGAATSTSSGSGAVPTAGVVKAAGVAVGIFAGAVAML</sequence>